<reference evidence="4 5" key="1">
    <citation type="submission" date="2018-03" db="EMBL/GenBank/DDBJ databases">
        <title>Whole genome sequencing of Histamine producing bacteria.</title>
        <authorList>
            <person name="Butler K."/>
        </authorList>
    </citation>
    <scope>NUCLEOTIDE SEQUENCE [LARGE SCALE GENOMIC DNA]</scope>
    <source>
        <strain evidence="4 5">JCM 13586</strain>
    </source>
</reference>
<dbReference type="PROSITE" id="PS50887">
    <property type="entry name" value="GGDEF"/>
    <property type="match status" value="1"/>
</dbReference>
<dbReference type="EMBL" id="PYMH01000004">
    <property type="protein sequence ID" value="PSU33890.1"/>
    <property type="molecule type" value="Genomic_DNA"/>
</dbReference>
<dbReference type="RefSeq" id="WP_107348937.1">
    <property type="nucleotide sequence ID" value="NZ_PYMH01000004.1"/>
</dbReference>
<dbReference type="EC" id="2.7.7.65" evidence="1"/>
<organism evidence="4 5">
    <name type="scientific">Photobacterium lutimaris</name>
    <dbReference type="NCBI Taxonomy" id="388278"/>
    <lineage>
        <taxon>Bacteria</taxon>
        <taxon>Pseudomonadati</taxon>
        <taxon>Pseudomonadota</taxon>
        <taxon>Gammaproteobacteria</taxon>
        <taxon>Vibrionales</taxon>
        <taxon>Vibrionaceae</taxon>
        <taxon>Photobacterium</taxon>
    </lineage>
</organism>
<dbReference type="OrthoDB" id="9812358at2"/>
<dbReference type="PANTHER" id="PTHR45138:SF9">
    <property type="entry name" value="DIGUANYLATE CYCLASE DGCM-RELATED"/>
    <property type="match status" value="1"/>
</dbReference>
<dbReference type="InterPro" id="IPR000160">
    <property type="entry name" value="GGDEF_dom"/>
</dbReference>
<dbReference type="SUPFAM" id="SSF55073">
    <property type="entry name" value="Nucleotide cyclase"/>
    <property type="match status" value="1"/>
</dbReference>
<protein>
    <recommendedName>
        <fullName evidence="1">diguanylate cyclase</fullName>
        <ecNumber evidence="1">2.7.7.65</ecNumber>
    </recommendedName>
</protein>
<dbReference type="Proteomes" id="UP000241222">
    <property type="component" value="Unassembled WGS sequence"/>
</dbReference>
<dbReference type="Gene3D" id="3.30.450.40">
    <property type="match status" value="1"/>
</dbReference>
<dbReference type="SMART" id="SM00065">
    <property type="entry name" value="GAF"/>
    <property type="match status" value="1"/>
</dbReference>
<dbReference type="InterPro" id="IPR043128">
    <property type="entry name" value="Rev_trsase/Diguanyl_cyclase"/>
</dbReference>
<dbReference type="InterPro" id="IPR029016">
    <property type="entry name" value="GAF-like_dom_sf"/>
</dbReference>
<dbReference type="InterPro" id="IPR050469">
    <property type="entry name" value="Diguanylate_Cyclase"/>
</dbReference>
<evidence type="ECO:0000256" key="1">
    <source>
        <dbReference type="ARBA" id="ARBA00012528"/>
    </source>
</evidence>
<dbReference type="SMART" id="SM00267">
    <property type="entry name" value="GGDEF"/>
    <property type="match status" value="1"/>
</dbReference>
<dbReference type="InterPro" id="IPR003018">
    <property type="entry name" value="GAF"/>
</dbReference>
<dbReference type="InterPro" id="IPR029787">
    <property type="entry name" value="Nucleotide_cyclase"/>
</dbReference>
<proteinExistence type="predicted"/>
<dbReference type="Pfam" id="PF13185">
    <property type="entry name" value="GAF_2"/>
    <property type="match status" value="1"/>
</dbReference>
<evidence type="ECO:0000313" key="5">
    <source>
        <dbReference type="Proteomes" id="UP000241222"/>
    </source>
</evidence>
<dbReference type="NCBIfam" id="TIGR00254">
    <property type="entry name" value="GGDEF"/>
    <property type="match status" value="1"/>
</dbReference>
<dbReference type="PANTHER" id="PTHR45138">
    <property type="entry name" value="REGULATORY COMPONENTS OF SENSORY TRANSDUCTION SYSTEM"/>
    <property type="match status" value="1"/>
</dbReference>
<sequence length="340" mass="38774">MFERTQFLTLNDHPELDLEKWQKTVDLISQLFDCSCGAIVQLRNDEFFTVRTSRGKDNFLKPCDAWPYEMNSFCRHVIEKGAPLYVADPANHPTWRQIPFVKEGPIRSYFGMPLYWPDNTVFGTICAIDTKPSQYNDTLFQLLEQLKELITADLKLIDAYEQVRKLAITDELTGVYNRRGLSVLAHKIMRKSHSPCTQTSTVGLQQKIKSIAIAYFDSDNLKQINNQLGHECGDIAIQTLATEIKKVTRASDIVARVGGDEFIVLTQDTNESDLNARCQQIEANYQVTLAKHKAFAGYPHNFSVSYGCMSVKENESLDLTELYIQTDKRMYANKMSKRSG</sequence>
<accession>A0A2T3IZ06</accession>
<feature type="domain" description="GGDEF" evidence="3">
    <location>
        <begin position="209"/>
        <end position="340"/>
    </location>
</feature>
<dbReference type="Gene3D" id="3.30.70.270">
    <property type="match status" value="1"/>
</dbReference>
<comment type="catalytic activity">
    <reaction evidence="2">
        <text>2 GTP = 3',3'-c-di-GMP + 2 diphosphate</text>
        <dbReference type="Rhea" id="RHEA:24898"/>
        <dbReference type="ChEBI" id="CHEBI:33019"/>
        <dbReference type="ChEBI" id="CHEBI:37565"/>
        <dbReference type="ChEBI" id="CHEBI:58805"/>
        <dbReference type="EC" id="2.7.7.65"/>
    </reaction>
</comment>
<evidence type="ECO:0000259" key="3">
    <source>
        <dbReference type="PROSITE" id="PS50887"/>
    </source>
</evidence>
<comment type="caution">
    <text evidence="4">The sequence shown here is derived from an EMBL/GenBank/DDBJ whole genome shotgun (WGS) entry which is preliminary data.</text>
</comment>
<evidence type="ECO:0000313" key="4">
    <source>
        <dbReference type="EMBL" id="PSU33890.1"/>
    </source>
</evidence>
<dbReference type="CDD" id="cd01949">
    <property type="entry name" value="GGDEF"/>
    <property type="match status" value="1"/>
</dbReference>
<name>A0A2T3IZ06_9GAMM</name>
<dbReference type="AlphaFoldDB" id="A0A2T3IZ06"/>
<evidence type="ECO:0000256" key="2">
    <source>
        <dbReference type="ARBA" id="ARBA00034247"/>
    </source>
</evidence>
<keyword evidence="5" id="KW-1185">Reference proteome</keyword>
<dbReference type="GO" id="GO:0052621">
    <property type="term" value="F:diguanylate cyclase activity"/>
    <property type="evidence" value="ECO:0007669"/>
    <property type="project" value="UniProtKB-EC"/>
</dbReference>
<dbReference type="Pfam" id="PF00990">
    <property type="entry name" value="GGDEF"/>
    <property type="match status" value="1"/>
</dbReference>
<gene>
    <name evidence="4" type="ORF">C9I99_11000</name>
</gene>
<dbReference type="SUPFAM" id="SSF55781">
    <property type="entry name" value="GAF domain-like"/>
    <property type="match status" value="1"/>
</dbReference>